<evidence type="ECO:0000313" key="2">
    <source>
        <dbReference type="EMBL" id="CAA7044800.1"/>
    </source>
</evidence>
<dbReference type="OrthoDB" id="1035809at2759"/>
<feature type="signal peptide" evidence="1">
    <location>
        <begin position="1"/>
        <end position="26"/>
    </location>
</feature>
<dbReference type="AlphaFoldDB" id="A0A6D2K9H7"/>
<organism evidence="2 3">
    <name type="scientific">Microthlaspi erraticum</name>
    <dbReference type="NCBI Taxonomy" id="1685480"/>
    <lineage>
        <taxon>Eukaryota</taxon>
        <taxon>Viridiplantae</taxon>
        <taxon>Streptophyta</taxon>
        <taxon>Embryophyta</taxon>
        <taxon>Tracheophyta</taxon>
        <taxon>Spermatophyta</taxon>
        <taxon>Magnoliopsida</taxon>
        <taxon>eudicotyledons</taxon>
        <taxon>Gunneridae</taxon>
        <taxon>Pentapetalae</taxon>
        <taxon>rosids</taxon>
        <taxon>malvids</taxon>
        <taxon>Brassicales</taxon>
        <taxon>Brassicaceae</taxon>
        <taxon>Coluteocarpeae</taxon>
        <taxon>Microthlaspi</taxon>
    </lineage>
</organism>
<protein>
    <recommendedName>
        <fullName evidence="4">Knottin scorpion toxin-like domain-containing protein</fullName>
    </recommendedName>
</protein>
<proteinExistence type="predicted"/>
<evidence type="ECO:0000313" key="3">
    <source>
        <dbReference type="Proteomes" id="UP000467841"/>
    </source>
</evidence>
<evidence type="ECO:0008006" key="4">
    <source>
        <dbReference type="Google" id="ProtNLM"/>
    </source>
</evidence>
<evidence type="ECO:0000256" key="1">
    <source>
        <dbReference type="SAM" id="SignalP"/>
    </source>
</evidence>
<accession>A0A6D2K9H7</accession>
<comment type="caution">
    <text evidence="2">The sequence shown here is derived from an EMBL/GenBank/DDBJ whole genome shotgun (WGS) entry which is preliminary data.</text>
</comment>
<gene>
    <name evidence="2" type="ORF">MERR_LOCUS32035</name>
</gene>
<feature type="chain" id="PRO_5025334540" description="Knottin scorpion toxin-like domain-containing protein" evidence="1">
    <location>
        <begin position="27"/>
        <end position="72"/>
    </location>
</feature>
<dbReference type="Proteomes" id="UP000467841">
    <property type="component" value="Unassembled WGS sequence"/>
</dbReference>
<sequence>MAKSCAAFLVFLCLSMLILSFPEVEAKVCMKLKVEALEGSTCKICDPECIKWENGSHGVCKKYEIRIACTCP</sequence>
<name>A0A6D2K9H7_9BRAS</name>
<keyword evidence="3" id="KW-1185">Reference proteome</keyword>
<dbReference type="EMBL" id="CACVBM020001307">
    <property type="protein sequence ID" value="CAA7044800.1"/>
    <property type="molecule type" value="Genomic_DNA"/>
</dbReference>
<keyword evidence="1" id="KW-0732">Signal</keyword>
<reference evidence="2" key="1">
    <citation type="submission" date="2020-01" db="EMBL/GenBank/DDBJ databases">
        <authorList>
            <person name="Mishra B."/>
        </authorList>
    </citation>
    <scope>NUCLEOTIDE SEQUENCE [LARGE SCALE GENOMIC DNA]</scope>
</reference>